<keyword evidence="1" id="KW-0732">Signal</keyword>
<dbReference type="SUPFAM" id="SSF56925">
    <property type="entry name" value="OMPA-like"/>
    <property type="match status" value="1"/>
</dbReference>
<dbReference type="Gene3D" id="2.40.160.20">
    <property type="match status" value="1"/>
</dbReference>
<evidence type="ECO:0000313" key="3">
    <source>
        <dbReference type="Proteomes" id="UP001207918"/>
    </source>
</evidence>
<dbReference type="Proteomes" id="UP001207918">
    <property type="component" value="Unassembled WGS sequence"/>
</dbReference>
<name>A0ABT3PQX2_9BACT</name>
<accession>A0ABT3PQX2</accession>
<dbReference type="RefSeq" id="WP_265767037.1">
    <property type="nucleotide sequence ID" value="NZ_JAGGJA010000011.1"/>
</dbReference>
<organism evidence="2 3">
    <name type="scientific">Fodinibius salsisoli</name>
    <dbReference type="NCBI Taxonomy" id="2820877"/>
    <lineage>
        <taxon>Bacteria</taxon>
        <taxon>Pseudomonadati</taxon>
        <taxon>Balneolota</taxon>
        <taxon>Balneolia</taxon>
        <taxon>Balneolales</taxon>
        <taxon>Balneolaceae</taxon>
        <taxon>Fodinibius</taxon>
    </lineage>
</organism>
<keyword evidence="3" id="KW-1185">Reference proteome</keyword>
<evidence type="ECO:0000313" key="2">
    <source>
        <dbReference type="EMBL" id="MCW9708250.1"/>
    </source>
</evidence>
<sequence>MKKLLLFSLSIFGLLFIFNTSSHAQASSDFKVGGGIIYGSEVEAIGIQAGAKYGFTEEISGAADFAIFFPENYDWWELNANGHYHFLQEDNISVYGLAGLNYATMSFSADLGEFGTASASNSEIGLNLGGGAEFGLDFANLYTELKYILGNADQLALSAGLRFDI</sequence>
<evidence type="ECO:0000256" key="1">
    <source>
        <dbReference type="SAM" id="SignalP"/>
    </source>
</evidence>
<feature type="chain" id="PRO_5046196035" description="Outer membrane protein beta-barrel domain-containing protein" evidence="1">
    <location>
        <begin position="25"/>
        <end position="165"/>
    </location>
</feature>
<dbReference type="EMBL" id="JAGGJA010000011">
    <property type="protein sequence ID" value="MCW9708250.1"/>
    <property type="molecule type" value="Genomic_DNA"/>
</dbReference>
<gene>
    <name evidence="2" type="ORF">J6I44_15395</name>
</gene>
<reference evidence="2 3" key="1">
    <citation type="submission" date="2021-03" db="EMBL/GenBank/DDBJ databases">
        <title>Aliifodinibius sp. nov., a new bacterium isolated from saline soil.</title>
        <authorList>
            <person name="Galisteo C."/>
            <person name="De La Haba R."/>
            <person name="Sanchez-Porro C."/>
            <person name="Ventosa A."/>
        </authorList>
    </citation>
    <scope>NUCLEOTIDE SEQUENCE [LARGE SCALE GENOMIC DNA]</scope>
    <source>
        <strain evidence="2 3">1BSP15-2V2</strain>
    </source>
</reference>
<evidence type="ECO:0008006" key="4">
    <source>
        <dbReference type="Google" id="ProtNLM"/>
    </source>
</evidence>
<proteinExistence type="predicted"/>
<comment type="caution">
    <text evidence="2">The sequence shown here is derived from an EMBL/GenBank/DDBJ whole genome shotgun (WGS) entry which is preliminary data.</text>
</comment>
<protein>
    <recommendedName>
        <fullName evidence="4">Outer membrane protein beta-barrel domain-containing protein</fullName>
    </recommendedName>
</protein>
<feature type="signal peptide" evidence="1">
    <location>
        <begin position="1"/>
        <end position="24"/>
    </location>
</feature>
<dbReference type="InterPro" id="IPR011250">
    <property type="entry name" value="OMP/PagP_B-barrel"/>
</dbReference>